<keyword evidence="2" id="KW-1185">Reference proteome</keyword>
<protein>
    <submittedName>
        <fullName evidence="1">Uncharacterized protein</fullName>
    </submittedName>
</protein>
<dbReference type="RefSeq" id="WP_176574480.1">
    <property type="nucleotide sequence ID" value="NZ_CBDRGH010000057.1"/>
</dbReference>
<evidence type="ECO:0000313" key="1">
    <source>
        <dbReference type="EMBL" id="QKZ17051.1"/>
    </source>
</evidence>
<evidence type="ECO:0000313" key="2">
    <source>
        <dbReference type="Proteomes" id="UP000509418"/>
    </source>
</evidence>
<sequence>MPDKPWTAPMPLPALVIRGGQLLRGREQAGRVLRDEVKVDGEDLGNECMRDSTASVPHI</sequence>
<dbReference type="Proteomes" id="UP000509418">
    <property type="component" value="Chromosome"/>
</dbReference>
<proteinExistence type="predicted"/>
<organism evidence="1 2">
    <name type="scientific">Streptomyces chartreusis</name>
    <dbReference type="NCBI Taxonomy" id="1969"/>
    <lineage>
        <taxon>Bacteria</taxon>
        <taxon>Bacillati</taxon>
        <taxon>Actinomycetota</taxon>
        <taxon>Actinomycetes</taxon>
        <taxon>Kitasatosporales</taxon>
        <taxon>Streptomycetaceae</taxon>
        <taxon>Streptomyces</taxon>
    </lineage>
</organism>
<dbReference type="AlphaFoldDB" id="A0A7H8T0V0"/>
<reference evidence="1 2" key="1">
    <citation type="submission" date="2020-06" db="EMBL/GenBank/DDBJ databases">
        <title>Genome mining for natural products.</title>
        <authorList>
            <person name="Zhang B."/>
            <person name="Shi J."/>
            <person name="Ge H."/>
        </authorList>
    </citation>
    <scope>NUCLEOTIDE SEQUENCE [LARGE SCALE GENOMIC DNA]</scope>
    <source>
        <strain evidence="1 2">NA02069</strain>
    </source>
</reference>
<gene>
    <name evidence="1" type="ORF">HUT05_06525</name>
</gene>
<accession>A0A7H8T0V0</accession>
<dbReference type="EMBL" id="CP056041">
    <property type="protein sequence ID" value="QKZ17051.1"/>
    <property type="molecule type" value="Genomic_DNA"/>
</dbReference>
<name>A0A7H8T0V0_STRCX</name>